<dbReference type="EMBL" id="QPFP01000003">
    <property type="protein sequence ID" value="TEB37821.1"/>
    <property type="molecule type" value="Genomic_DNA"/>
</dbReference>
<protein>
    <submittedName>
        <fullName evidence="2">Uncharacterized protein</fullName>
    </submittedName>
</protein>
<accession>A0A4Y7TV09</accession>
<feature type="region of interest" description="Disordered" evidence="1">
    <location>
        <begin position="22"/>
        <end position="63"/>
    </location>
</feature>
<sequence>MGNKRGCGLYRTGHGVALAEATPPKQAHRNGRRMPRMLDVRPLGGDVAGPTQIVRPQASPRHD</sequence>
<comment type="caution">
    <text evidence="2">The sequence shown here is derived from an EMBL/GenBank/DDBJ whole genome shotgun (WGS) entry which is preliminary data.</text>
</comment>
<name>A0A4Y7TV09_COPMI</name>
<dbReference type="AlphaFoldDB" id="A0A4Y7TV09"/>
<feature type="compositionally biased region" description="Basic residues" evidence="1">
    <location>
        <begin position="26"/>
        <end position="35"/>
    </location>
</feature>
<proteinExistence type="predicted"/>
<keyword evidence="3" id="KW-1185">Reference proteome</keyword>
<evidence type="ECO:0000256" key="1">
    <source>
        <dbReference type="SAM" id="MobiDB-lite"/>
    </source>
</evidence>
<organism evidence="2 3">
    <name type="scientific">Coprinellus micaceus</name>
    <name type="common">Glistening ink-cap mushroom</name>
    <name type="synonym">Coprinus micaceus</name>
    <dbReference type="NCBI Taxonomy" id="71717"/>
    <lineage>
        <taxon>Eukaryota</taxon>
        <taxon>Fungi</taxon>
        <taxon>Dikarya</taxon>
        <taxon>Basidiomycota</taxon>
        <taxon>Agaricomycotina</taxon>
        <taxon>Agaricomycetes</taxon>
        <taxon>Agaricomycetidae</taxon>
        <taxon>Agaricales</taxon>
        <taxon>Agaricineae</taxon>
        <taxon>Psathyrellaceae</taxon>
        <taxon>Coprinellus</taxon>
    </lineage>
</organism>
<dbReference type="Proteomes" id="UP000298030">
    <property type="component" value="Unassembled WGS sequence"/>
</dbReference>
<evidence type="ECO:0000313" key="3">
    <source>
        <dbReference type="Proteomes" id="UP000298030"/>
    </source>
</evidence>
<gene>
    <name evidence="2" type="ORF">FA13DRAFT_1725454</name>
</gene>
<reference evidence="2 3" key="1">
    <citation type="journal article" date="2019" name="Nat. Ecol. Evol.">
        <title>Megaphylogeny resolves global patterns of mushroom evolution.</title>
        <authorList>
            <person name="Varga T."/>
            <person name="Krizsan K."/>
            <person name="Foldi C."/>
            <person name="Dima B."/>
            <person name="Sanchez-Garcia M."/>
            <person name="Sanchez-Ramirez S."/>
            <person name="Szollosi G.J."/>
            <person name="Szarkandi J.G."/>
            <person name="Papp V."/>
            <person name="Albert L."/>
            <person name="Andreopoulos W."/>
            <person name="Angelini C."/>
            <person name="Antonin V."/>
            <person name="Barry K.W."/>
            <person name="Bougher N.L."/>
            <person name="Buchanan P."/>
            <person name="Buyck B."/>
            <person name="Bense V."/>
            <person name="Catcheside P."/>
            <person name="Chovatia M."/>
            <person name="Cooper J."/>
            <person name="Damon W."/>
            <person name="Desjardin D."/>
            <person name="Finy P."/>
            <person name="Geml J."/>
            <person name="Haridas S."/>
            <person name="Hughes K."/>
            <person name="Justo A."/>
            <person name="Karasinski D."/>
            <person name="Kautmanova I."/>
            <person name="Kiss B."/>
            <person name="Kocsube S."/>
            <person name="Kotiranta H."/>
            <person name="LaButti K.M."/>
            <person name="Lechner B.E."/>
            <person name="Liimatainen K."/>
            <person name="Lipzen A."/>
            <person name="Lukacs Z."/>
            <person name="Mihaltcheva S."/>
            <person name="Morgado L.N."/>
            <person name="Niskanen T."/>
            <person name="Noordeloos M.E."/>
            <person name="Ohm R.A."/>
            <person name="Ortiz-Santana B."/>
            <person name="Ovrebo C."/>
            <person name="Racz N."/>
            <person name="Riley R."/>
            <person name="Savchenko A."/>
            <person name="Shiryaev A."/>
            <person name="Soop K."/>
            <person name="Spirin V."/>
            <person name="Szebenyi C."/>
            <person name="Tomsovsky M."/>
            <person name="Tulloss R.E."/>
            <person name="Uehling J."/>
            <person name="Grigoriev I.V."/>
            <person name="Vagvolgyi C."/>
            <person name="Papp T."/>
            <person name="Martin F.M."/>
            <person name="Miettinen O."/>
            <person name="Hibbett D.S."/>
            <person name="Nagy L.G."/>
        </authorList>
    </citation>
    <scope>NUCLEOTIDE SEQUENCE [LARGE SCALE GENOMIC DNA]</scope>
    <source>
        <strain evidence="2 3">FP101781</strain>
    </source>
</reference>
<evidence type="ECO:0000313" key="2">
    <source>
        <dbReference type="EMBL" id="TEB37821.1"/>
    </source>
</evidence>